<dbReference type="Pfam" id="PF10099">
    <property type="entry name" value="RskA_C"/>
    <property type="match status" value="1"/>
</dbReference>
<gene>
    <name evidence="3" type="ORF">SY85_18745</name>
</gene>
<name>A0A172TZL2_9BACT</name>
<dbReference type="AlphaFoldDB" id="A0A172TZL2"/>
<dbReference type="GO" id="GO:0016989">
    <property type="term" value="F:sigma factor antagonist activity"/>
    <property type="evidence" value="ECO:0007669"/>
    <property type="project" value="TreeGrafter"/>
</dbReference>
<sequence length="260" mass="29168">MNVKEYIASGIVESYVLGLASDAERQEFEHACSQYPEVAQARNSFEQTLEAKLLREAIPPPAGLKARIEDQLFNQPVMQPMETLETQPPVRSIGAWKWVAAASVVLLAGSLYWAFNTHTKYQELQEANRQLQQNLNESTAQLNEIKTEQVLLHKSGMKMTALQGTAHSPASFVTVYWDTASKDVYMMINNLPQPAADQQYQLWALLNNQPIDLGVFEMQQEKLLVRMKNVQQAQAFAITLEPKGGSPSPTLDKMYVVGKL</sequence>
<keyword evidence="1" id="KW-0175">Coiled coil</keyword>
<evidence type="ECO:0000313" key="3">
    <source>
        <dbReference type="EMBL" id="ANE52223.1"/>
    </source>
</evidence>
<dbReference type="RefSeq" id="WP_066406478.1">
    <property type="nucleotide sequence ID" value="NZ_CP011390.1"/>
</dbReference>
<dbReference type="KEGG" id="fla:SY85_18745"/>
<dbReference type="GO" id="GO:0005886">
    <property type="term" value="C:plasma membrane"/>
    <property type="evidence" value="ECO:0007669"/>
    <property type="project" value="InterPro"/>
</dbReference>
<reference evidence="4" key="1">
    <citation type="submission" date="2015-01" db="EMBL/GenBank/DDBJ databases">
        <title>Flavisolibacter sp./LCS9/ whole genome sequencing.</title>
        <authorList>
            <person name="Kim M.K."/>
            <person name="Srinivasan S."/>
            <person name="Lee J.-J."/>
        </authorList>
    </citation>
    <scope>NUCLEOTIDE SEQUENCE [LARGE SCALE GENOMIC DNA]</scope>
    <source>
        <strain evidence="4">LCS9</strain>
    </source>
</reference>
<dbReference type="InterPro" id="IPR018764">
    <property type="entry name" value="RskA_C"/>
</dbReference>
<dbReference type="OrthoDB" id="1420916at2"/>
<dbReference type="EMBL" id="CP011390">
    <property type="protein sequence ID" value="ANE52223.1"/>
    <property type="molecule type" value="Genomic_DNA"/>
</dbReference>
<dbReference type="PANTHER" id="PTHR37461:SF1">
    <property type="entry name" value="ANTI-SIGMA-K FACTOR RSKA"/>
    <property type="match status" value="1"/>
</dbReference>
<evidence type="ECO:0000313" key="4">
    <source>
        <dbReference type="Proteomes" id="UP000077177"/>
    </source>
</evidence>
<dbReference type="STRING" id="1492898.SY85_18745"/>
<accession>A0A172TZL2</accession>
<feature type="domain" description="Anti-sigma K factor RskA C-terminal" evidence="2">
    <location>
        <begin position="99"/>
        <end position="250"/>
    </location>
</feature>
<reference evidence="3 4" key="2">
    <citation type="journal article" date="2016" name="Int. J. Syst. Evol. Microbiol.">
        <title>Flavisolibacter tropicus sp. nov., isolated from tropical soil.</title>
        <authorList>
            <person name="Lee J.J."/>
            <person name="Kang M.S."/>
            <person name="Kim G.S."/>
            <person name="Lee C.S."/>
            <person name="Lim S."/>
            <person name="Lee J."/>
            <person name="Roh S.H."/>
            <person name="Kang H."/>
            <person name="Ha J.M."/>
            <person name="Bae S."/>
            <person name="Jung H.Y."/>
            <person name="Kim M.K."/>
        </authorList>
    </citation>
    <scope>NUCLEOTIDE SEQUENCE [LARGE SCALE GENOMIC DNA]</scope>
    <source>
        <strain evidence="3 4">LCS9</strain>
    </source>
</reference>
<evidence type="ECO:0000259" key="2">
    <source>
        <dbReference type="Pfam" id="PF10099"/>
    </source>
</evidence>
<evidence type="ECO:0000256" key="1">
    <source>
        <dbReference type="SAM" id="Coils"/>
    </source>
</evidence>
<organism evidence="3 4">
    <name type="scientific">Flavisolibacter tropicus</name>
    <dbReference type="NCBI Taxonomy" id="1492898"/>
    <lineage>
        <taxon>Bacteria</taxon>
        <taxon>Pseudomonadati</taxon>
        <taxon>Bacteroidota</taxon>
        <taxon>Chitinophagia</taxon>
        <taxon>Chitinophagales</taxon>
        <taxon>Chitinophagaceae</taxon>
        <taxon>Flavisolibacter</taxon>
    </lineage>
</organism>
<dbReference type="Proteomes" id="UP000077177">
    <property type="component" value="Chromosome"/>
</dbReference>
<feature type="coiled-coil region" evidence="1">
    <location>
        <begin position="121"/>
        <end position="148"/>
    </location>
</feature>
<keyword evidence="4" id="KW-1185">Reference proteome</keyword>
<proteinExistence type="predicted"/>
<protein>
    <recommendedName>
        <fullName evidence="2">Anti-sigma K factor RskA C-terminal domain-containing protein</fullName>
    </recommendedName>
</protein>
<dbReference type="GO" id="GO:0006417">
    <property type="term" value="P:regulation of translation"/>
    <property type="evidence" value="ECO:0007669"/>
    <property type="project" value="TreeGrafter"/>
</dbReference>
<dbReference type="PANTHER" id="PTHR37461">
    <property type="entry name" value="ANTI-SIGMA-K FACTOR RSKA"/>
    <property type="match status" value="1"/>
</dbReference>
<dbReference type="InterPro" id="IPR051474">
    <property type="entry name" value="Anti-sigma-K/W_factor"/>
</dbReference>